<evidence type="ECO:0000313" key="2">
    <source>
        <dbReference type="EMBL" id="GLD71438.1"/>
    </source>
</evidence>
<feature type="compositionally biased region" description="Gly residues" evidence="1">
    <location>
        <begin position="226"/>
        <end position="235"/>
    </location>
</feature>
<gene>
    <name evidence="2" type="ORF">AKAME5_002276000</name>
</gene>
<comment type="caution">
    <text evidence="2">The sequence shown here is derived from an EMBL/GenBank/DDBJ whole genome shotgun (WGS) entry which is preliminary data.</text>
</comment>
<evidence type="ECO:0000256" key="1">
    <source>
        <dbReference type="SAM" id="MobiDB-lite"/>
    </source>
</evidence>
<dbReference type="Proteomes" id="UP001279410">
    <property type="component" value="Unassembled WGS sequence"/>
</dbReference>
<accession>A0AAD3NFF0</accession>
<feature type="region of interest" description="Disordered" evidence="1">
    <location>
        <begin position="1"/>
        <end position="31"/>
    </location>
</feature>
<keyword evidence="3" id="KW-1185">Reference proteome</keyword>
<proteinExistence type="predicted"/>
<dbReference type="AlphaFoldDB" id="A0AAD3NFF0"/>
<dbReference type="EMBL" id="BRZM01000598">
    <property type="protein sequence ID" value="GLD71438.1"/>
    <property type="molecule type" value="Genomic_DNA"/>
</dbReference>
<protein>
    <submittedName>
        <fullName evidence="2">Zinc finger MIZ domain-containing protein 2 isoform X1</fullName>
    </submittedName>
</protein>
<sequence>MKPSLPPTPQSSDSPFLNDPVSWQPGTNQHPGSLSVVTTVWGVTNPTHSQVFGAPMGPGESSGSHMMPGGSPGMGAGMGSQFMGQQSYGDAVSKGYGHPVMYGRPSAAYNPPSAYGGSYSGNSGGAGLGVRPPSDFTQAAAAAVAAAAATATATATATVAAIQEKQNQELSYGQMGGASSYSTQFLSPRGPPGMNPGGMVPSRPGPPPSAGGLYPSHPAQTQKMGQHGGYPGGQQGLKRPFHSEGFPVQHRMPLMGQYTSGSHNPGQFPPGAGQPNPPQYYKSEPFNGQGSLPSGGAGGYNAFTQAAVNGPGRAE</sequence>
<reference evidence="2" key="1">
    <citation type="submission" date="2022-08" db="EMBL/GenBank/DDBJ databases">
        <title>Genome sequencing of akame (Lates japonicus).</title>
        <authorList>
            <person name="Hashiguchi Y."/>
            <person name="Takahashi H."/>
        </authorList>
    </citation>
    <scope>NUCLEOTIDE SEQUENCE</scope>
    <source>
        <strain evidence="2">Kochi</strain>
    </source>
</reference>
<name>A0AAD3NFF0_LATJO</name>
<organism evidence="2 3">
    <name type="scientific">Lates japonicus</name>
    <name type="common">Japanese lates</name>
    <dbReference type="NCBI Taxonomy" id="270547"/>
    <lineage>
        <taxon>Eukaryota</taxon>
        <taxon>Metazoa</taxon>
        <taxon>Chordata</taxon>
        <taxon>Craniata</taxon>
        <taxon>Vertebrata</taxon>
        <taxon>Euteleostomi</taxon>
        <taxon>Actinopterygii</taxon>
        <taxon>Neopterygii</taxon>
        <taxon>Teleostei</taxon>
        <taxon>Neoteleostei</taxon>
        <taxon>Acanthomorphata</taxon>
        <taxon>Carangaria</taxon>
        <taxon>Carangaria incertae sedis</taxon>
        <taxon>Centropomidae</taxon>
        <taxon>Lates</taxon>
    </lineage>
</organism>
<feature type="region of interest" description="Disordered" evidence="1">
    <location>
        <begin position="189"/>
        <end position="315"/>
    </location>
</feature>
<evidence type="ECO:0000313" key="3">
    <source>
        <dbReference type="Proteomes" id="UP001279410"/>
    </source>
</evidence>